<gene>
    <name evidence="1" type="primary">gspS2</name>
    <name evidence="1" type="ORF">HPE44_12755</name>
</gene>
<accession>A0A6N0IKP6</accession>
<proteinExistence type="predicted"/>
<reference evidence="1" key="1">
    <citation type="submission" date="2020-05" db="EMBL/GenBank/DDBJ databases">
        <title>Title: F plasmids are the major carriers of antibiotic resistance genes in human-associated commensal E. coli.</title>
        <authorList>
            <person name="Stephens C."/>
            <person name="Arismendi T."/>
            <person name="Wright M."/>
            <person name="Hartman A."/>
            <person name="Gonzalez A."/>
            <person name="Gill M."/>
            <person name="Pandori M."/>
            <person name="Hess D."/>
        </authorList>
    </citation>
    <scope>NUCLEOTIDE SEQUENCE</scope>
    <source>
        <strain evidence="1">SCU-478</strain>
    </source>
</reference>
<dbReference type="InterPro" id="IPR016502">
    <property type="entry name" value="T2SSS_2"/>
</dbReference>
<evidence type="ECO:0000313" key="1">
    <source>
        <dbReference type="EMBL" id="QKQ35311.1"/>
    </source>
</evidence>
<dbReference type="Pfam" id="PF16549">
    <property type="entry name" value="T2SSS_2"/>
    <property type="match status" value="1"/>
</dbReference>
<sequence length="136" mass="14882">MSEKQIPGKSVIPVLLSIVASLSGCAGYQSEADILAKEQARNISMNLPVKSANYTLISAQNSGALIKMVVISEGTGQLTLNSDVFLTQFQYQICTDPAMKAMMSKGVYYIIKINEIRTGNQYQRKLDRTTCGIIKI</sequence>
<name>A0A6N0IKP6_ECOLX</name>
<organism evidence="1">
    <name type="scientific">Escherichia coli</name>
    <dbReference type="NCBI Taxonomy" id="562"/>
    <lineage>
        <taxon>Bacteria</taxon>
        <taxon>Pseudomonadati</taxon>
        <taxon>Pseudomonadota</taxon>
        <taxon>Gammaproteobacteria</taxon>
        <taxon>Enterobacterales</taxon>
        <taxon>Enterobacteriaceae</taxon>
        <taxon>Escherichia</taxon>
    </lineage>
</organism>
<dbReference type="AlphaFoldDB" id="A0A6N0IKP6"/>
<keyword evidence="1" id="KW-0449">Lipoprotein</keyword>
<protein>
    <submittedName>
        <fullName evidence="1">Type II secretion system pilot lipoprotein GspS-beta</fullName>
    </submittedName>
</protein>
<dbReference type="EMBL" id="CP054563">
    <property type="protein sequence ID" value="QKQ35311.1"/>
    <property type="molecule type" value="Genomic_DNA"/>
</dbReference>
<dbReference type="PROSITE" id="PS51257">
    <property type="entry name" value="PROKAR_LIPOPROTEIN"/>
    <property type="match status" value="1"/>
</dbReference>
<dbReference type="Gene3D" id="3.30.300.250">
    <property type="match status" value="1"/>
</dbReference>